<proteinExistence type="predicted"/>
<keyword evidence="3" id="KW-1185">Reference proteome</keyword>
<reference evidence="2" key="1">
    <citation type="submission" date="2023-10" db="EMBL/GenBank/DDBJ databases">
        <title>Genome assembly of Pristionchus species.</title>
        <authorList>
            <person name="Yoshida K."/>
            <person name="Sommer R.J."/>
        </authorList>
    </citation>
    <scope>NUCLEOTIDE SEQUENCE</scope>
    <source>
        <strain evidence="2">RS0144</strain>
    </source>
</reference>
<feature type="transmembrane region" description="Helical" evidence="1">
    <location>
        <begin position="28"/>
        <end position="48"/>
    </location>
</feature>
<gene>
    <name evidence="2" type="ORF">PENTCL1PPCAC_17613</name>
</gene>
<evidence type="ECO:0008006" key="4">
    <source>
        <dbReference type="Google" id="ProtNLM"/>
    </source>
</evidence>
<protein>
    <recommendedName>
        <fullName evidence="4">G protein-coupled receptor</fullName>
    </recommendedName>
</protein>
<name>A0AAV5TMH5_9BILA</name>
<sequence>FTFLCTAFAIFFIVKVRAYDLNLALLHCYLLVILSTINAFTRFPLILYEGKFISREVLSSIVIPLMLIKL</sequence>
<keyword evidence="1" id="KW-1133">Transmembrane helix</keyword>
<comment type="caution">
    <text evidence="2">The sequence shown here is derived from an EMBL/GenBank/DDBJ whole genome shotgun (WGS) entry which is preliminary data.</text>
</comment>
<dbReference type="Proteomes" id="UP001432027">
    <property type="component" value="Unassembled WGS sequence"/>
</dbReference>
<feature type="non-terminal residue" evidence="2">
    <location>
        <position position="1"/>
    </location>
</feature>
<feature type="non-terminal residue" evidence="2">
    <location>
        <position position="70"/>
    </location>
</feature>
<evidence type="ECO:0000256" key="1">
    <source>
        <dbReference type="SAM" id="Phobius"/>
    </source>
</evidence>
<keyword evidence="1" id="KW-0472">Membrane</keyword>
<accession>A0AAV5TMH5</accession>
<organism evidence="2 3">
    <name type="scientific">Pristionchus entomophagus</name>
    <dbReference type="NCBI Taxonomy" id="358040"/>
    <lineage>
        <taxon>Eukaryota</taxon>
        <taxon>Metazoa</taxon>
        <taxon>Ecdysozoa</taxon>
        <taxon>Nematoda</taxon>
        <taxon>Chromadorea</taxon>
        <taxon>Rhabditida</taxon>
        <taxon>Rhabditina</taxon>
        <taxon>Diplogasteromorpha</taxon>
        <taxon>Diplogasteroidea</taxon>
        <taxon>Neodiplogasteridae</taxon>
        <taxon>Pristionchus</taxon>
    </lineage>
</organism>
<dbReference type="EMBL" id="BTSX01000004">
    <property type="protein sequence ID" value="GMS95438.1"/>
    <property type="molecule type" value="Genomic_DNA"/>
</dbReference>
<evidence type="ECO:0000313" key="3">
    <source>
        <dbReference type="Proteomes" id="UP001432027"/>
    </source>
</evidence>
<evidence type="ECO:0000313" key="2">
    <source>
        <dbReference type="EMBL" id="GMS95438.1"/>
    </source>
</evidence>
<dbReference type="AlphaFoldDB" id="A0AAV5TMH5"/>
<keyword evidence="1" id="KW-0812">Transmembrane</keyword>